<sequence length="53" mass="6154">MHKIESSIFLIHNFTKILHKISITQKIMLIWNKNDLSLNQNAVHEVILLKSTG</sequence>
<dbReference type="GeneID" id="7826025"/>
<dbReference type="RefSeq" id="XP_001021604.2">
    <property type="nucleotide sequence ID" value="XM_001021604.2"/>
</dbReference>
<accession>I7ML83</accession>
<organism evidence="1 2">
    <name type="scientific">Tetrahymena thermophila (strain SB210)</name>
    <dbReference type="NCBI Taxonomy" id="312017"/>
    <lineage>
        <taxon>Eukaryota</taxon>
        <taxon>Sar</taxon>
        <taxon>Alveolata</taxon>
        <taxon>Ciliophora</taxon>
        <taxon>Intramacronucleata</taxon>
        <taxon>Oligohymenophorea</taxon>
        <taxon>Hymenostomatida</taxon>
        <taxon>Tetrahymenina</taxon>
        <taxon>Tetrahymenidae</taxon>
        <taxon>Tetrahymena</taxon>
    </lineage>
</organism>
<proteinExistence type="predicted"/>
<dbReference type="EMBL" id="GG662603">
    <property type="protein sequence ID" value="EAS01358.2"/>
    <property type="molecule type" value="Genomic_DNA"/>
</dbReference>
<gene>
    <name evidence="1" type="ORF">TTHERM_00149690</name>
</gene>
<evidence type="ECO:0000313" key="1">
    <source>
        <dbReference type="EMBL" id="EAS01358.2"/>
    </source>
</evidence>
<dbReference type="InParanoid" id="I7ML83"/>
<dbReference type="AlphaFoldDB" id="I7ML83"/>
<protein>
    <submittedName>
        <fullName evidence="1">Uncharacterized protein</fullName>
    </submittedName>
</protein>
<keyword evidence="2" id="KW-1185">Reference proteome</keyword>
<dbReference type="Proteomes" id="UP000009168">
    <property type="component" value="Unassembled WGS sequence"/>
</dbReference>
<evidence type="ECO:0000313" key="2">
    <source>
        <dbReference type="Proteomes" id="UP000009168"/>
    </source>
</evidence>
<name>I7ML83_TETTS</name>
<reference evidence="2" key="1">
    <citation type="journal article" date="2006" name="PLoS Biol.">
        <title>Macronuclear genome sequence of the ciliate Tetrahymena thermophila, a model eukaryote.</title>
        <authorList>
            <person name="Eisen J.A."/>
            <person name="Coyne R.S."/>
            <person name="Wu M."/>
            <person name="Wu D."/>
            <person name="Thiagarajan M."/>
            <person name="Wortman J.R."/>
            <person name="Badger J.H."/>
            <person name="Ren Q."/>
            <person name="Amedeo P."/>
            <person name="Jones K.M."/>
            <person name="Tallon L.J."/>
            <person name="Delcher A.L."/>
            <person name="Salzberg S.L."/>
            <person name="Silva J.C."/>
            <person name="Haas B.J."/>
            <person name="Majoros W.H."/>
            <person name="Farzad M."/>
            <person name="Carlton J.M."/>
            <person name="Smith R.K. Jr."/>
            <person name="Garg J."/>
            <person name="Pearlman R.E."/>
            <person name="Karrer K.M."/>
            <person name="Sun L."/>
            <person name="Manning G."/>
            <person name="Elde N.C."/>
            <person name="Turkewitz A.P."/>
            <person name="Asai D.J."/>
            <person name="Wilkes D.E."/>
            <person name="Wang Y."/>
            <person name="Cai H."/>
            <person name="Collins K."/>
            <person name="Stewart B.A."/>
            <person name="Lee S.R."/>
            <person name="Wilamowska K."/>
            <person name="Weinberg Z."/>
            <person name="Ruzzo W.L."/>
            <person name="Wloga D."/>
            <person name="Gaertig J."/>
            <person name="Frankel J."/>
            <person name="Tsao C.-C."/>
            <person name="Gorovsky M.A."/>
            <person name="Keeling P.J."/>
            <person name="Waller R.F."/>
            <person name="Patron N.J."/>
            <person name="Cherry J.M."/>
            <person name="Stover N.A."/>
            <person name="Krieger C.J."/>
            <person name="del Toro C."/>
            <person name="Ryder H.F."/>
            <person name="Williamson S.C."/>
            <person name="Barbeau R.A."/>
            <person name="Hamilton E.P."/>
            <person name="Orias E."/>
        </authorList>
    </citation>
    <scope>NUCLEOTIDE SEQUENCE [LARGE SCALE GENOMIC DNA]</scope>
    <source>
        <strain evidence="2">SB210</strain>
    </source>
</reference>
<dbReference type="KEGG" id="tet:TTHERM_00149690"/>